<comment type="function">
    <text evidence="2">May be involved in the metabolism of insect hormones and in the breakdown of synthetic insecticides.</text>
</comment>
<dbReference type="SUPFAM" id="SSF48264">
    <property type="entry name" value="Cytochrome P450"/>
    <property type="match status" value="1"/>
</dbReference>
<keyword evidence="7 16" id="KW-0349">Heme</keyword>
<keyword evidence="14" id="KW-0472">Membrane</keyword>
<evidence type="ECO:0000256" key="11">
    <source>
        <dbReference type="ARBA" id="ARBA00023002"/>
    </source>
</evidence>
<dbReference type="InterPro" id="IPR001128">
    <property type="entry name" value="Cyt_P450"/>
</dbReference>
<evidence type="ECO:0000313" key="19">
    <source>
        <dbReference type="Proteomes" id="UP000494256"/>
    </source>
</evidence>
<evidence type="ECO:0000256" key="2">
    <source>
        <dbReference type="ARBA" id="ARBA00003690"/>
    </source>
</evidence>
<keyword evidence="10" id="KW-0492">Microsome</keyword>
<evidence type="ECO:0000256" key="17">
    <source>
        <dbReference type="RuleBase" id="RU000461"/>
    </source>
</evidence>
<dbReference type="EMBL" id="CADEBD010000042">
    <property type="protein sequence ID" value="CAB3221150.1"/>
    <property type="molecule type" value="Genomic_DNA"/>
</dbReference>
<organism evidence="18 19">
    <name type="scientific">Arctia plantaginis</name>
    <name type="common">Wood tiger moth</name>
    <name type="synonym">Phalaena plantaginis</name>
    <dbReference type="NCBI Taxonomy" id="874455"/>
    <lineage>
        <taxon>Eukaryota</taxon>
        <taxon>Metazoa</taxon>
        <taxon>Ecdysozoa</taxon>
        <taxon>Arthropoda</taxon>
        <taxon>Hexapoda</taxon>
        <taxon>Insecta</taxon>
        <taxon>Pterygota</taxon>
        <taxon>Neoptera</taxon>
        <taxon>Endopterygota</taxon>
        <taxon>Lepidoptera</taxon>
        <taxon>Glossata</taxon>
        <taxon>Ditrysia</taxon>
        <taxon>Noctuoidea</taxon>
        <taxon>Erebidae</taxon>
        <taxon>Arctiinae</taxon>
        <taxon>Arctia</taxon>
    </lineage>
</organism>
<evidence type="ECO:0000256" key="10">
    <source>
        <dbReference type="ARBA" id="ARBA00022848"/>
    </source>
</evidence>
<dbReference type="Gene3D" id="1.10.630.10">
    <property type="entry name" value="Cytochrome P450"/>
    <property type="match status" value="1"/>
</dbReference>
<keyword evidence="11 17" id="KW-0560">Oxidoreductase</keyword>
<evidence type="ECO:0000256" key="1">
    <source>
        <dbReference type="ARBA" id="ARBA00001971"/>
    </source>
</evidence>
<dbReference type="GO" id="GO:0005789">
    <property type="term" value="C:endoplasmic reticulum membrane"/>
    <property type="evidence" value="ECO:0007669"/>
    <property type="project" value="UniProtKB-SubCell"/>
</dbReference>
<evidence type="ECO:0000256" key="7">
    <source>
        <dbReference type="ARBA" id="ARBA00022617"/>
    </source>
</evidence>
<evidence type="ECO:0000313" key="18">
    <source>
        <dbReference type="EMBL" id="CAB3221150.1"/>
    </source>
</evidence>
<evidence type="ECO:0000256" key="14">
    <source>
        <dbReference type="ARBA" id="ARBA00023136"/>
    </source>
</evidence>
<dbReference type="EC" id="1.14.14.1" evidence="6"/>
<keyword evidence="12 16" id="KW-0408">Iron</keyword>
<evidence type="ECO:0000256" key="12">
    <source>
        <dbReference type="ARBA" id="ARBA00023004"/>
    </source>
</evidence>
<comment type="cofactor">
    <cofactor evidence="1 16">
        <name>heme</name>
        <dbReference type="ChEBI" id="CHEBI:30413"/>
    </cofactor>
</comment>
<protein>
    <recommendedName>
        <fullName evidence="6">unspecific monooxygenase</fullName>
        <ecNumber evidence="6">1.14.14.1</ecNumber>
    </recommendedName>
</protein>
<comment type="similarity">
    <text evidence="5 17">Belongs to the cytochrome P450 family.</text>
</comment>
<comment type="catalytic activity">
    <reaction evidence="15">
        <text>an organic molecule + reduced [NADPH--hemoprotein reductase] + O2 = an alcohol + oxidized [NADPH--hemoprotein reductase] + H2O + H(+)</text>
        <dbReference type="Rhea" id="RHEA:17149"/>
        <dbReference type="Rhea" id="RHEA-COMP:11964"/>
        <dbReference type="Rhea" id="RHEA-COMP:11965"/>
        <dbReference type="ChEBI" id="CHEBI:15377"/>
        <dbReference type="ChEBI" id="CHEBI:15378"/>
        <dbReference type="ChEBI" id="CHEBI:15379"/>
        <dbReference type="ChEBI" id="CHEBI:30879"/>
        <dbReference type="ChEBI" id="CHEBI:57618"/>
        <dbReference type="ChEBI" id="CHEBI:58210"/>
        <dbReference type="ChEBI" id="CHEBI:142491"/>
        <dbReference type="EC" id="1.14.14.1"/>
    </reaction>
</comment>
<comment type="caution">
    <text evidence="18">The sequence shown here is derived from an EMBL/GenBank/DDBJ whole genome shotgun (WGS) entry which is preliminary data.</text>
</comment>
<keyword evidence="8 16" id="KW-0479">Metal-binding</keyword>
<dbReference type="GO" id="GO:0005506">
    <property type="term" value="F:iron ion binding"/>
    <property type="evidence" value="ECO:0007669"/>
    <property type="project" value="InterPro"/>
</dbReference>
<evidence type="ECO:0000256" key="5">
    <source>
        <dbReference type="ARBA" id="ARBA00010617"/>
    </source>
</evidence>
<dbReference type="PRINTS" id="PR00463">
    <property type="entry name" value="EP450I"/>
</dbReference>
<dbReference type="Pfam" id="PF00067">
    <property type="entry name" value="p450"/>
    <property type="match status" value="1"/>
</dbReference>
<reference evidence="18 19" key="1">
    <citation type="submission" date="2020-04" db="EMBL/GenBank/DDBJ databases">
        <authorList>
            <person name="Wallbank WR R."/>
            <person name="Pardo Diaz C."/>
            <person name="Kozak K."/>
            <person name="Martin S."/>
            <person name="Jiggins C."/>
            <person name="Moest M."/>
            <person name="Warren A I."/>
            <person name="Byers J.R.P. K."/>
            <person name="Montejo-Kovacevich G."/>
            <person name="Yen C E."/>
        </authorList>
    </citation>
    <scope>NUCLEOTIDE SEQUENCE [LARGE SCALE GENOMIC DNA]</scope>
</reference>
<evidence type="ECO:0000256" key="6">
    <source>
        <dbReference type="ARBA" id="ARBA00012109"/>
    </source>
</evidence>
<evidence type="ECO:0000256" key="13">
    <source>
        <dbReference type="ARBA" id="ARBA00023033"/>
    </source>
</evidence>
<dbReference type="PROSITE" id="PS00086">
    <property type="entry name" value="CYTOCHROME_P450"/>
    <property type="match status" value="1"/>
</dbReference>
<dbReference type="InterPro" id="IPR002401">
    <property type="entry name" value="Cyt_P450_E_grp-I"/>
</dbReference>
<evidence type="ECO:0000256" key="9">
    <source>
        <dbReference type="ARBA" id="ARBA00022824"/>
    </source>
</evidence>
<dbReference type="PANTHER" id="PTHR24292:SF84">
    <property type="entry name" value="CYTOCHROME P450 28A5-RELATED"/>
    <property type="match status" value="1"/>
</dbReference>
<evidence type="ECO:0000256" key="8">
    <source>
        <dbReference type="ARBA" id="ARBA00022723"/>
    </source>
</evidence>
<dbReference type="InterPro" id="IPR036396">
    <property type="entry name" value="Cyt_P450_sf"/>
</dbReference>
<dbReference type="PANTHER" id="PTHR24292">
    <property type="entry name" value="CYTOCHROME P450"/>
    <property type="match status" value="1"/>
</dbReference>
<accession>A0A8S0YPN5</accession>
<comment type="subcellular location">
    <subcellularLocation>
        <location evidence="4">Endoplasmic reticulum membrane</location>
        <topology evidence="4">Peripheral membrane protein</topology>
    </subcellularLocation>
    <subcellularLocation>
        <location evidence="3">Microsome membrane</location>
        <topology evidence="3">Peripheral membrane protein</topology>
    </subcellularLocation>
</comment>
<proteinExistence type="inferred from homology"/>
<evidence type="ECO:0000256" key="16">
    <source>
        <dbReference type="PIRSR" id="PIRSR602401-1"/>
    </source>
</evidence>
<dbReference type="PRINTS" id="PR00385">
    <property type="entry name" value="P450"/>
</dbReference>
<dbReference type="InterPro" id="IPR050476">
    <property type="entry name" value="Insect_CytP450_Detox"/>
</dbReference>
<sequence>MLITVILFGVILIISFAYFKGKYNQKYWNNLGVSFYYKSKAGGPFLDFIFGNKALFQIFSDIYNNSGNVSAVGLGSFFDKVLYVKDPINVQHITQIDFNSFYHRGVPICDDDLLADNILFNNGAKWKLLRKKLTPLFTSAKLRNMYYIIDKSAQDFVEFLKLNPDKLKGEAHSIYDTITHFNSAAISASVFGIETKSTFESPFREMIVKAIKPSLDLNLKFAIGAISEKLYKVLNLKLFNKHESFFIGAMKKVIKNRKEEEIIRHDFADLCVKLQKEGTMVDLDNNLSIEPTDEVLAAEAFFFFIAGIEPCTASMFSTMMEMGRHPEILKRVHEEVDAVFEKYNYQLTFDAIAEMDYLDRVLSESLRMYPPLGLLSRKCMRDTVLPVGNVPVKKGVKVYFPVYDFHYDPKYHPNPEVFNPDRFLKEEEINDLTYLPFGRGNRICIGARYARLQVLSGLMHFLRHYTVKTHELEGGIQYERSPMLVRPKNILIEFIPRS</sequence>
<dbReference type="OrthoDB" id="272985at2759"/>
<dbReference type="InterPro" id="IPR017972">
    <property type="entry name" value="Cyt_P450_CS"/>
</dbReference>
<dbReference type="GO" id="GO:0020037">
    <property type="term" value="F:heme binding"/>
    <property type="evidence" value="ECO:0007669"/>
    <property type="project" value="InterPro"/>
</dbReference>
<keyword evidence="13 17" id="KW-0503">Monooxygenase</keyword>
<evidence type="ECO:0000256" key="4">
    <source>
        <dbReference type="ARBA" id="ARBA00004406"/>
    </source>
</evidence>
<feature type="binding site" description="axial binding residue" evidence="16">
    <location>
        <position position="444"/>
    </location>
    <ligand>
        <name>heme</name>
        <dbReference type="ChEBI" id="CHEBI:30413"/>
    </ligand>
    <ligandPart>
        <name>Fe</name>
        <dbReference type="ChEBI" id="CHEBI:18248"/>
    </ligandPart>
</feature>
<dbReference type="Proteomes" id="UP000494256">
    <property type="component" value="Unassembled WGS sequence"/>
</dbReference>
<gene>
    <name evidence="18" type="ORF">APLA_LOCUS707</name>
</gene>
<dbReference type="GO" id="GO:0016712">
    <property type="term" value="F:oxidoreductase activity, acting on paired donors, with incorporation or reduction of molecular oxygen, reduced flavin or flavoprotein as one donor, and incorporation of one atom of oxygen"/>
    <property type="evidence" value="ECO:0007669"/>
    <property type="project" value="UniProtKB-EC"/>
</dbReference>
<name>A0A8S0YPN5_ARCPL</name>
<dbReference type="CDD" id="cd11056">
    <property type="entry name" value="CYP6-like"/>
    <property type="match status" value="1"/>
</dbReference>
<evidence type="ECO:0000256" key="15">
    <source>
        <dbReference type="ARBA" id="ARBA00047827"/>
    </source>
</evidence>
<keyword evidence="9" id="KW-0256">Endoplasmic reticulum</keyword>
<dbReference type="AlphaFoldDB" id="A0A8S0YPN5"/>
<evidence type="ECO:0000256" key="3">
    <source>
        <dbReference type="ARBA" id="ARBA00004174"/>
    </source>
</evidence>